<comment type="caution">
    <text evidence="1">The sequence shown here is derived from an EMBL/GenBank/DDBJ whole genome shotgun (WGS) entry which is preliminary data.</text>
</comment>
<proteinExistence type="predicted"/>
<evidence type="ECO:0000313" key="2">
    <source>
        <dbReference type="Proteomes" id="UP001290455"/>
    </source>
</evidence>
<sequence length="68" mass="7796">MFALKNIVEGRLYRGLESFELVVKITSDFGITVNLFAKLEKAIGIKLKGEFKSYEKTYFKIIGEFEAI</sequence>
<name>A0ABU5IZX0_9BACI</name>
<keyword evidence="2" id="KW-1185">Reference proteome</keyword>
<dbReference type="EMBL" id="JAXOFX010000008">
    <property type="protein sequence ID" value="MDZ5472708.1"/>
    <property type="molecule type" value="Genomic_DNA"/>
</dbReference>
<reference evidence="1 2" key="1">
    <citation type="submission" date="2023-11" db="EMBL/GenBank/DDBJ databases">
        <title>Bacillus jintuensis, isolated from a mudflat on the Beibu Gulf coast.</title>
        <authorList>
            <person name="Li M."/>
        </authorList>
    </citation>
    <scope>NUCLEOTIDE SEQUENCE [LARGE SCALE GENOMIC DNA]</scope>
    <source>
        <strain evidence="1 2">31A1R</strain>
    </source>
</reference>
<organism evidence="1 2">
    <name type="scientific">Robertmurraya mangrovi</name>
    <dbReference type="NCBI Taxonomy" id="3098077"/>
    <lineage>
        <taxon>Bacteria</taxon>
        <taxon>Bacillati</taxon>
        <taxon>Bacillota</taxon>
        <taxon>Bacilli</taxon>
        <taxon>Bacillales</taxon>
        <taxon>Bacillaceae</taxon>
        <taxon>Robertmurraya</taxon>
    </lineage>
</organism>
<accession>A0ABU5IZX0</accession>
<protein>
    <submittedName>
        <fullName evidence="1">Uncharacterized protein</fullName>
    </submittedName>
</protein>
<evidence type="ECO:0000313" key="1">
    <source>
        <dbReference type="EMBL" id="MDZ5472708.1"/>
    </source>
</evidence>
<dbReference type="Proteomes" id="UP001290455">
    <property type="component" value="Unassembled WGS sequence"/>
</dbReference>
<gene>
    <name evidence="1" type="ORF">SM124_13305</name>
</gene>